<feature type="transmembrane region" description="Helical" evidence="2">
    <location>
        <begin position="12"/>
        <end position="29"/>
    </location>
</feature>
<comment type="caution">
    <text evidence="3">The sequence shown here is derived from an EMBL/GenBank/DDBJ whole genome shotgun (WGS) entry which is preliminary data.</text>
</comment>
<protein>
    <submittedName>
        <fullName evidence="3">Putative membrane protein</fullName>
    </submittedName>
</protein>
<evidence type="ECO:0000256" key="2">
    <source>
        <dbReference type="SAM" id="Phobius"/>
    </source>
</evidence>
<dbReference type="InterPro" id="IPR018750">
    <property type="entry name" value="DUF2306_membrane"/>
</dbReference>
<dbReference type="RefSeq" id="WP_141779025.1">
    <property type="nucleotide sequence ID" value="NZ_VFOV01000001.1"/>
</dbReference>
<dbReference type="Proteomes" id="UP000320209">
    <property type="component" value="Unassembled WGS sequence"/>
</dbReference>
<dbReference type="Pfam" id="PF10067">
    <property type="entry name" value="DUF2306"/>
    <property type="match status" value="1"/>
</dbReference>
<evidence type="ECO:0000256" key="1">
    <source>
        <dbReference type="SAM" id="MobiDB-lite"/>
    </source>
</evidence>
<evidence type="ECO:0000313" key="4">
    <source>
        <dbReference type="Proteomes" id="UP000320209"/>
    </source>
</evidence>
<dbReference type="EMBL" id="VFOV01000001">
    <property type="protein sequence ID" value="TQL66867.1"/>
    <property type="molecule type" value="Genomic_DNA"/>
</dbReference>
<dbReference type="OrthoDB" id="4698148at2"/>
<keyword evidence="2" id="KW-1133">Transmembrane helix</keyword>
<feature type="region of interest" description="Disordered" evidence="1">
    <location>
        <begin position="221"/>
        <end position="251"/>
    </location>
</feature>
<organism evidence="3 4">
    <name type="scientific">Nocardioides albertanoniae</name>
    <dbReference type="NCBI Taxonomy" id="1175486"/>
    <lineage>
        <taxon>Bacteria</taxon>
        <taxon>Bacillati</taxon>
        <taxon>Actinomycetota</taxon>
        <taxon>Actinomycetes</taxon>
        <taxon>Propionibacteriales</taxon>
        <taxon>Nocardioidaceae</taxon>
        <taxon>Nocardioides</taxon>
    </lineage>
</organism>
<dbReference type="AlphaFoldDB" id="A0A543A2Q7"/>
<sequence length="251" mass="27822">MSTTTRPLARQWWVFPLAAATVIFLATALPRYVGLDPSQALSDPDRGPAFYPALVTHIFFGSVMLCCGVLQLWPWLRNNHPTVHRWTGRTYVVMAIPTGVAALVTSQFPAAGPSQQVGNTFLGVLFLLFTVQGYRAARQRRFKDHREWMYRSYAMAFSIVANRFWGMVMLIIFVPEAMTGADIGTEDPTLASAAAASAWVSWVVNLLIAEWIIHRKPRRRAARAGQPRASRSVERQTPVSSSSGISTVSPS</sequence>
<name>A0A543A2Q7_9ACTN</name>
<feature type="transmembrane region" description="Helical" evidence="2">
    <location>
        <begin position="154"/>
        <end position="174"/>
    </location>
</feature>
<keyword evidence="2" id="KW-0472">Membrane</keyword>
<feature type="transmembrane region" description="Helical" evidence="2">
    <location>
        <begin position="91"/>
        <end position="110"/>
    </location>
</feature>
<feature type="transmembrane region" description="Helical" evidence="2">
    <location>
        <begin position="116"/>
        <end position="134"/>
    </location>
</feature>
<accession>A0A543A2Q7</accession>
<keyword evidence="4" id="KW-1185">Reference proteome</keyword>
<feature type="transmembrane region" description="Helical" evidence="2">
    <location>
        <begin position="194"/>
        <end position="213"/>
    </location>
</feature>
<reference evidence="3 4" key="1">
    <citation type="submission" date="2019-06" db="EMBL/GenBank/DDBJ databases">
        <title>Sequencing the genomes of 1000 actinobacteria strains.</title>
        <authorList>
            <person name="Klenk H.-P."/>
        </authorList>
    </citation>
    <scope>NUCLEOTIDE SEQUENCE [LARGE SCALE GENOMIC DNA]</scope>
    <source>
        <strain evidence="3 4">DSM 25218</strain>
    </source>
</reference>
<evidence type="ECO:0000313" key="3">
    <source>
        <dbReference type="EMBL" id="TQL66867.1"/>
    </source>
</evidence>
<keyword evidence="2" id="KW-0812">Transmembrane</keyword>
<gene>
    <name evidence="3" type="ORF">FB381_0733</name>
</gene>
<proteinExistence type="predicted"/>
<feature type="compositionally biased region" description="Low complexity" evidence="1">
    <location>
        <begin position="237"/>
        <end position="251"/>
    </location>
</feature>
<feature type="transmembrane region" description="Helical" evidence="2">
    <location>
        <begin position="49"/>
        <end position="70"/>
    </location>
</feature>